<feature type="compositionally biased region" description="Basic and acidic residues" evidence="6">
    <location>
        <begin position="1"/>
        <end position="19"/>
    </location>
</feature>
<evidence type="ECO:0000259" key="8">
    <source>
        <dbReference type="PROSITE" id="PS50850"/>
    </source>
</evidence>
<keyword evidence="2" id="KW-0813">Transport</keyword>
<dbReference type="PANTHER" id="PTHR43791">
    <property type="entry name" value="PERMEASE-RELATED"/>
    <property type="match status" value="1"/>
</dbReference>
<organism evidence="9 10">
    <name type="scientific">Sphaceloma murrayae</name>
    <dbReference type="NCBI Taxonomy" id="2082308"/>
    <lineage>
        <taxon>Eukaryota</taxon>
        <taxon>Fungi</taxon>
        <taxon>Dikarya</taxon>
        <taxon>Ascomycota</taxon>
        <taxon>Pezizomycotina</taxon>
        <taxon>Dothideomycetes</taxon>
        <taxon>Dothideomycetidae</taxon>
        <taxon>Myriangiales</taxon>
        <taxon>Elsinoaceae</taxon>
        <taxon>Sphaceloma</taxon>
    </lineage>
</organism>
<feature type="transmembrane region" description="Helical" evidence="7">
    <location>
        <begin position="140"/>
        <end position="162"/>
    </location>
</feature>
<dbReference type="PANTHER" id="PTHR43791:SF24">
    <property type="entry name" value="NICOTINIC ACID PLASMA MEMBRANE TRANSPORTER"/>
    <property type="match status" value="1"/>
</dbReference>
<evidence type="ECO:0000256" key="5">
    <source>
        <dbReference type="ARBA" id="ARBA00023136"/>
    </source>
</evidence>
<protein>
    <recommendedName>
        <fullName evidence="8">Major facilitator superfamily (MFS) profile domain-containing protein</fullName>
    </recommendedName>
</protein>
<accession>A0A2K1QZP1</accession>
<evidence type="ECO:0000256" key="7">
    <source>
        <dbReference type="SAM" id="Phobius"/>
    </source>
</evidence>
<dbReference type="SUPFAM" id="SSF103473">
    <property type="entry name" value="MFS general substrate transporter"/>
    <property type="match status" value="1"/>
</dbReference>
<dbReference type="Pfam" id="PF07690">
    <property type="entry name" value="MFS_1"/>
    <property type="match status" value="1"/>
</dbReference>
<name>A0A2K1QZP1_9PEZI</name>
<evidence type="ECO:0000256" key="6">
    <source>
        <dbReference type="SAM" id="MobiDB-lite"/>
    </source>
</evidence>
<dbReference type="OrthoDB" id="2962993at2759"/>
<dbReference type="FunFam" id="1.20.1250.20:FF:000057">
    <property type="entry name" value="MFS general substrate transporter"/>
    <property type="match status" value="1"/>
</dbReference>
<gene>
    <name evidence="9" type="ORF">CAC42_5957</name>
</gene>
<evidence type="ECO:0000256" key="4">
    <source>
        <dbReference type="ARBA" id="ARBA00022989"/>
    </source>
</evidence>
<dbReference type="EMBL" id="NKHZ01000025">
    <property type="protein sequence ID" value="PNS20507.1"/>
    <property type="molecule type" value="Genomic_DNA"/>
</dbReference>
<comment type="caution">
    <text evidence="9">The sequence shown here is derived from an EMBL/GenBank/DDBJ whole genome shotgun (WGS) entry which is preliminary data.</text>
</comment>
<feature type="transmembrane region" description="Helical" evidence="7">
    <location>
        <begin position="174"/>
        <end position="196"/>
    </location>
</feature>
<evidence type="ECO:0000256" key="3">
    <source>
        <dbReference type="ARBA" id="ARBA00022692"/>
    </source>
</evidence>
<feature type="transmembrane region" description="Helical" evidence="7">
    <location>
        <begin position="114"/>
        <end position="134"/>
    </location>
</feature>
<feature type="transmembrane region" description="Helical" evidence="7">
    <location>
        <begin position="279"/>
        <end position="303"/>
    </location>
</feature>
<evidence type="ECO:0000256" key="1">
    <source>
        <dbReference type="ARBA" id="ARBA00004141"/>
    </source>
</evidence>
<dbReference type="Gene3D" id="1.20.1250.20">
    <property type="entry name" value="MFS general substrate transporter like domains"/>
    <property type="match status" value="2"/>
</dbReference>
<dbReference type="AlphaFoldDB" id="A0A2K1QZP1"/>
<feature type="transmembrane region" description="Helical" evidence="7">
    <location>
        <begin position="436"/>
        <end position="456"/>
    </location>
</feature>
<evidence type="ECO:0000313" key="9">
    <source>
        <dbReference type="EMBL" id="PNS20507.1"/>
    </source>
</evidence>
<dbReference type="InParanoid" id="A0A2K1QZP1"/>
<dbReference type="PROSITE" id="PS50850">
    <property type="entry name" value="MFS"/>
    <property type="match status" value="1"/>
</dbReference>
<dbReference type="GO" id="GO:0022857">
    <property type="term" value="F:transmembrane transporter activity"/>
    <property type="evidence" value="ECO:0007669"/>
    <property type="project" value="InterPro"/>
</dbReference>
<feature type="transmembrane region" description="Helical" evidence="7">
    <location>
        <begin position="370"/>
        <end position="390"/>
    </location>
</feature>
<dbReference type="InterPro" id="IPR011701">
    <property type="entry name" value="MFS"/>
</dbReference>
<dbReference type="Proteomes" id="UP000243797">
    <property type="component" value="Unassembled WGS sequence"/>
</dbReference>
<keyword evidence="10" id="KW-1185">Reference proteome</keyword>
<sequence>MDSSSDIEKKAPPEYREYADSPIESLSEDDIEFIKKEKKLVRKLDTFIAPVMMLLMLISYLDRGNIGFAATQGMTRDIKLRPQQLNIAVSVFYIFYILAEFPTSILVKRLQFNRVIPCITLSWGLVCLSTGFVQNFAGLLVTRILLGFFEGCLFPAMTLLLCNWYKREELATRISFLFIASALSGAFGGLIAYGVLRMDGVAGYPGWRWLYILEGILTVVWAGICVKVVPKDYQTAYFLNESDRAIMKRRAELAESYSGGDGRTSKTDIKLAAKDVKSWLHGLIQICVVTILYGFGTFLPIIIRDGFGYSVVQAQYLVIPVNVWGAIVYAIGAVLSDRYKARFASLVTAAPFGIAGYALLLAPVPTSVKYAATYLIATACFLCTGTNIAWLSGNCAPDGKRAGSVGILLTLTNIGGVVSGQIYYSKAAPRFVLGHAWSLGCLVFAWCGWWVVRRVYTRREAWKDKMIAEGWREGSDEVFTDRSPGFRYQL</sequence>
<feature type="transmembrane region" description="Helical" evidence="7">
    <location>
        <begin position="343"/>
        <end position="364"/>
    </location>
</feature>
<evidence type="ECO:0000256" key="2">
    <source>
        <dbReference type="ARBA" id="ARBA00022448"/>
    </source>
</evidence>
<keyword evidence="5 7" id="KW-0472">Membrane</keyword>
<feature type="transmembrane region" description="Helical" evidence="7">
    <location>
        <begin position="402"/>
        <end position="424"/>
    </location>
</feature>
<dbReference type="InterPro" id="IPR020846">
    <property type="entry name" value="MFS_dom"/>
</dbReference>
<feature type="domain" description="Major facilitator superfamily (MFS) profile" evidence="8">
    <location>
        <begin position="48"/>
        <end position="490"/>
    </location>
</feature>
<keyword evidence="3 7" id="KW-0812">Transmembrane</keyword>
<feature type="transmembrane region" description="Helical" evidence="7">
    <location>
        <begin position="87"/>
        <end position="107"/>
    </location>
</feature>
<keyword evidence="4 7" id="KW-1133">Transmembrane helix</keyword>
<proteinExistence type="predicted"/>
<dbReference type="GO" id="GO:0016020">
    <property type="term" value="C:membrane"/>
    <property type="evidence" value="ECO:0007669"/>
    <property type="project" value="UniProtKB-SubCell"/>
</dbReference>
<feature type="transmembrane region" description="Helical" evidence="7">
    <location>
        <begin position="315"/>
        <end position="336"/>
    </location>
</feature>
<feature type="transmembrane region" description="Helical" evidence="7">
    <location>
        <begin position="208"/>
        <end position="229"/>
    </location>
</feature>
<dbReference type="FunFam" id="1.20.1250.20:FF:000013">
    <property type="entry name" value="MFS general substrate transporter"/>
    <property type="match status" value="1"/>
</dbReference>
<feature type="region of interest" description="Disordered" evidence="6">
    <location>
        <begin position="1"/>
        <end position="22"/>
    </location>
</feature>
<feature type="transmembrane region" description="Helical" evidence="7">
    <location>
        <begin position="44"/>
        <end position="61"/>
    </location>
</feature>
<reference evidence="9 10" key="1">
    <citation type="submission" date="2017-06" db="EMBL/GenBank/DDBJ databases">
        <title>Draft genome sequence of a variant of Elsinoe murrayae.</title>
        <authorList>
            <person name="Cheng Q."/>
        </authorList>
    </citation>
    <scope>NUCLEOTIDE SEQUENCE [LARGE SCALE GENOMIC DNA]</scope>
    <source>
        <strain evidence="9 10">CQ-2017a</strain>
    </source>
</reference>
<comment type="subcellular location">
    <subcellularLocation>
        <location evidence="1">Membrane</location>
        <topology evidence="1">Multi-pass membrane protein</topology>
    </subcellularLocation>
</comment>
<evidence type="ECO:0000313" key="10">
    <source>
        <dbReference type="Proteomes" id="UP000243797"/>
    </source>
</evidence>
<dbReference type="InterPro" id="IPR036259">
    <property type="entry name" value="MFS_trans_sf"/>
</dbReference>